<evidence type="ECO:0000256" key="1">
    <source>
        <dbReference type="HAMAP-Rule" id="MF_00095"/>
    </source>
</evidence>
<dbReference type="PANTHER" id="PTHR30545">
    <property type="entry name" value="SUGAR FERMENTATION STIMULATION PROTEIN A"/>
    <property type="match status" value="1"/>
</dbReference>
<name>A0ABP9F668_9GAMM</name>
<dbReference type="RefSeq" id="WP_345336310.1">
    <property type="nucleotide sequence ID" value="NZ_BAABJZ010000094.1"/>
</dbReference>
<protein>
    <recommendedName>
        <fullName evidence="1">Sugar fermentation stimulation protein homolog</fullName>
    </recommendedName>
</protein>
<dbReference type="Pfam" id="PF03749">
    <property type="entry name" value="SfsA"/>
    <property type="match status" value="1"/>
</dbReference>
<feature type="domain" description="Sugar fermentation stimulation protein C-terminal" evidence="2">
    <location>
        <begin position="84"/>
        <end position="223"/>
    </location>
</feature>
<dbReference type="InterPro" id="IPR005224">
    <property type="entry name" value="SfsA"/>
</dbReference>
<evidence type="ECO:0000313" key="5">
    <source>
        <dbReference type="Proteomes" id="UP001499988"/>
    </source>
</evidence>
<evidence type="ECO:0000259" key="3">
    <source>
        <dbReference type="Pfam" id="PF17746"/>
    </source>
</evidence>
<evidence type="ECO:0000313" key="4">
    <source>
        <dbReference type="EMBL" id="GAA4895228.1"/>
    </source>
</evidence>
<dbReference type="HAMAP" id="MF_00095">
    <property type="entry name" value="SfsA"/>
    <property type="match status" value="1"/>
</dbReference>
<dbReference type="Pfam" id="PF17746">
    <property type="entry name" value="SfsA_N"/>
    <property type="match status" value="1"/>
</dbReference>
<comment type="caution">
    <text evidence="4">The sequence shown here is derived from an EMBL/GenBank/DDBJ whole genome shotgun (WGS) entry which is preliminary data.</text>
</comment>
<dbReference type="InterPro" id="IPR040452">
    <property type="entry name" value="SfsA_C"/>
</dbReference>
<evidence type="ECO:0000259" key="2">
    <source>
        <dbReference type="Pfam" id="PF03749"/>
    </source>
</evidence>
<dbReference type="InterPro" id="IPR041465">
    <property type="entry name" value="SfsA_N"/>
</dbReference>
<dbReference type="NCBIfam" id="TIGR00230">
    <property type="entry name" value="sfsA"/>
    <property type="match status" value="1"/>
</dbReference>
<dbReference type="PANTHER" id="PTHR30545:SF2">
    <property type="entry name" value="SUGAR FERMENTATION STIMULATION PROTEIN A"/>
    <property type="match status" value="1"/>
</dbReference>
<reference evidence="5" key="1">
    <citation type="journal article" date="2019" name="Int. J. Syst. Evol. Microbiol.">
        <title>The Global Catalogue of Microorganisms (GCM) 10K type strain sequencing project: providing services to taxonomists for standard genome sequencing and annotation.</title>
        <authorList>
            <consortium name="The Broad Institute Genomics Platform"/>
            <consortium name="The Broad Institute Genome Sequencing Center for Infectious Disease"/>
            <person name="Wu L."/>
            <person name="Ma J."/>
        </authorList>
    </citation>
    <scope>NUCLEOTIDE SEQUENCE [LARGE SCALE GENOMIC DNA]</scope>
    <source>
        <strain evidence="5">JCM 18401</strain>
    </source>
</reference>
<organism evidence="4 5">
    <name type="scientific">Ferrimonas pelagia</name>
    <dbReference type="NCBI Taxonomy" id="1177826"/>
    <lineage>
        <taxon>Bacteria</taxon>
        <taxon>Pseudomonadati</taxon>
        <taxon>Pseudomonadota</taxon>
        <taxon>Gammaproteobacteria</taxon>
        <taxon>Alteromonadales</taxon>
        <taxon>Ferrimonadaceae</taxon>
        <taxon>Ferrimonas</taxon>
    </lineage>
</organism>
<dbReference type="CDD" id="cd22359">
    <property type="entry name" value="SfsA-like_bacterial"/>
    <property type="match status" value="1"/>
</dbReference>
<proteinExistence type="inferred from homology"/>
<accession>A0ABP9F668</accession>
<gene>
    <name evidence="1 4" type="primary">sfsA</name>
    <name evidence="4" type="ORF">GCM10023333_30540</name>
</gene>
<sequence length="241" mass="26747">MEFSTPLDSATLIKRYKRFLADVTLQDGSETTLHCPNTGAMTGCAGVGWRVWYSTSDNPKRKYPCTWEWVESDRGDRIMVNTARANGLAEEAIRAKLLPILSSYDVIKREVKYGAENSRIDLLLQGADGIDCYVEVKNVTLLGQDGQGYFPDTVTTRGQKHLRELMTMVQAGQRAAILFIVPHTGIQRVAPAVHIDEDYARLCHQAQQAGVQFYAVGCDMDPQSVKPVTTLPVLIPDVAEK</sequence>
<dbReference type="EMBL" id="BAABJZ010000094">
    <property type="protein sequence ID" value="GAA4895228.1"/>
    <property type="molecule type" value="Genomic_DNA"/>
</dbReference>
<feature type="domain" description="SfsA N-terminal OB" evidence="3">
    <location>
        <begin position="13"/>
        <end position="75"/>
    </location>
</feature>
<dbReference type="Gene3D" id="3.40.1350.60">
    <property type="match status" value="1"/>
</dbReference>
<dbReference type="Proteomes" id="UP001499988">
    <property type="component" value="Unassembled WGS sequence"/>
</dbReference>
<comment type="similarity">
    <text evidence="1">Belongs to the SfsA family.</text>
</comment>
<keyword evidence="5" id="KW-1185">Reference proteome</keyword>
<dbReference type="Gene3D" id="2.40.50.580">
    <property type="match status" value="1"/>
</dbReference>